<name>A0ABW9ABT0_9BURK</name>
<dbReference type="InterPro" id="IPR012340">
    <property type="entry name" value="NA-bd_OB-fold"/>
</dbReference>
<sequence>MANSKAVMGINDAPMWESMKHEKLALQQCDACASFRYPPASACPECLSEKASWKPVSGKGTILSWVIFHRKYFDDHVPPYNSVAIRLPEGPIIISQLQGEEPKGSWINREVELAYGEHAGRMQHYVKLTGQS</sequence>
<feature type="domain" description="ChsH2 rubredoxin-like zinc ribbon" evidence="2">
    <location>
        <begin position="16"/>
        <end position="49"/>
    </location>
</feature>
<gene>
    <name evidence="3" type="ORF">PQR62_18895</name>
</gene>
<feature type="domain" description="ChsH2 C-terminal OB-fold" evidence="1">
    <location>
        <begin position="53"/>
        <end position="103"/>
    </location>
</feature>
<organism evidence="3 4">
    <name type="scientific">Herbaspirillum lusitanum</name>
    <dbReference type="NCBI Taxonomy" id="213312"/>
    <lineage>
        <taxon>Bacteria</taxon>
        <taxon>Pseudomonadati</taxon>
        <taxon>Pseudomonadota</taxon>
        <taxon>Betaproteobacteria</taxon>
        <taxon>Burkholderiales</taxon>
        <taxon>Oxalobacteraceae</taxon>
        <taxon>Herbaspirillum</taxon>
    </lineage>
</organism>
<dbReference type="InterPro" id="IPR002878">
    <property type="entry name" value="ChsH2_C"/>
</dbReference>
<dbReference type="Pfam" id="PF12172">
    <property type="entry name" value="zf-ChsH2"/>
    <property type="match status" value="1"/>
</dbReference>
<reference evidence="3 4" key="1">
    <citation type="journal article" date="2024" name="Chem. Sci.">
        <title>Discovery of megapolipeptins by genome mining of a Burkholderiales bacteria collection.</title>
        <authorList>
            <person name="Paulo B.S."/>
            <person name="Recchia M.J.J."/>
            <person name="Lee S."/>
            <person name="Fergusson C.H."/>
            <person name="Romanowski S.B."/>
            <person name="Hernandez A."/>
            <person name="Krull N."/>
            <person name="Liu D.Y."/>
            <person name="Cavanagh H."/>
            <person name="Bos A."/>
            <person name="Gray C.A."/>
            <person name="Murphy B.T."/>
            <person name="Linington R.G."/>
            <person name="Eustaquio A.S."/>
        </authorList>
    </citation>
    <scope>NUCLEOTIDE SEQUENCE [LARGE SCALE GENOMIC DNA]</scope>
    <source>
        <strain evidence="3 4">RL21-008-BIB-A</strain>
    </source>
</reference>
<dbReference type="InterPro" id="IPR022002">
    <property type="entry name" value="ChsH2_Znr"/>
</dbReference>
<evidence type="ECO:0000313" key="3">
    <source>
        <dbReference type="EMBL" id="MFL9926351.1"/>
    </source>
</evidence>
<accession>A0ABW9ABT0</accession>
<dbReference type="PANTHER" id="PTHR34075">
    <property type="entry name" value="BLR3430 PROTEIN"/>
    <property type="match status" value="1"/>
</dbReference>
<dbReference type="RefSeq" id="WP_408159556.1">
    <property type="nucleotide sequence ID" value="NZ_JAQQFM010000008.1"/>
</dbReference>
<dbReference type="Pfam" id="PF01796">
    <property type="entry name" value="OB_ChsH2_C"/>
    <property type="match status" value="1"/>
</dbReference>
<dbReference type="PANTHER" id="PTHR34075:SF5">
    <property type="entry name" value="BLR3430 PROTEIN"/>
    <property type="match status" value="1"/>
</dbReference>
<dbReference type="Proteomes" id="UP001629246">
    <property type="component" value="Unassembled WGS sequence"/>
</dbReference>
<evidence type="ECO:0000259" key="2">
    <source>
        <dbReference type="Pfam" id="PF12172"/>
    </source>
</evidence>
<proteinExistence type="predicted"/>
<dbReference type="Gene3D" id="6.10.30.10">
    <property type="match status" value="1"/>
</dbReference>
<dbReference type="EMBL" id="JAQQFM010000008">
    <property type="protein sequence ID" value="MFL9926351.1"/>
    <property type="molecule type" value="Genomic_DNA"/>
</dbReference>
<evidence type="ECO:0000259" key="1">
    <source>
        <dbReference type="Pfam" id="PF01796"/>
    </source>
</evidence>
<comment type="caution">
    <text evidence="3">The sequence shown here is derived from an EMBL/GenBank/DDBJ whole genome shotgun (WGS) entry which is preliminary data.</text>
</comment>
<protein>
    <submittedName>
        <fullName evidence="3">OB-fold domain-containing protein</fullName>
    </submittedName>
</protein>
<keyword evidence="4" id="KW-1185">Reference proteome</keyword>
<dbReference type="SUPFAM" id="SSF50249">
    <property type="entry name" value="Nucleic acid-binding proteins"/>
    <property type="match status" value="1"/>
</dbReference>
<dbReference type="InterPro" id="IPR052513">
    <property type="entry name" value="Thioester_dehydratase-like"/>
</dbReference>
<evidence type="ECO:0000313" key="4">
    <source>
        <dbReference type="Proteomes" id="UP001629246"/>
    </source>
</evidence>